<evidence type="ECO:0000259" key="8">
    <source>
        <dbReference type="PROSITE" id="PS50893"/>
    </source>
</evidence>
<reference evidence="9 10" key="1">
    <citation type="submission" date="2018-11" db="EMBL/GenBank/DDBJ databases">
        <title>Genomic profiling of Staphylococcus species from a Poultry farm system in KwaZulu-Natal, South Africa.</title>
        <authorList>
            <person name="Amoako D.G."/>
            <person name="Somboro A.M."/>
            <person name="Abia A.L.K."/>
            <person name="Bester L.A."/>
            <person name="Essack S.Y."/>
        </authorList>
    </citation>
    <scope>NUCLEOTIDE SEQUENCE [LARGE SCALE GENOMIC DNA]</scope>
    <source>
        <strain evidence="9 10">SA11</strain>
    </source>
</reference>
<evidence type="ECO:0000256" key="3">
    <source>
        <dbReference type="ARBA" id="ARBA00022840"/>
    </source>
</evidence>
<evidence type="ECO:0000256" key="4">
    <source>
        <dbReference type="ARBA" id="ARBA00052482"/>
    </source>
</evidence>
<accession>A0A4Q7CPB3</accession>
<evidence type="ECO:0000313" key="10">
    <source>
        <dbReference type="Proteomes" id="UP000293854"/>
    </source>
</evidence>
<dbReference type="GO" id="GO:0016887">
    <property type="term" value="F:ATP hydrolysis activity"/>
    <property type="evidence" value="ECO:0007669"/>
    <property type="project" value="InterPro"/>
</dbReference>
<dbReference type="Gene3D" id="3.40.50.300">
    <property type="entry name" value="P-loop containing nucleotide triphosphate hydrolases"/>
    <property type="match status" value="1"/>
</dbReference>
<dbReference type="FunFam" id="3.40.50.300:FF:000425">
    <property type="entry name" value="Probable ABC transporter, ATP-binding subunit"/>
    <property type="match status" value="1"/>
</dbReference>
<keyword evidence="1" id="KW-0813">Transport</keyword>
<dbReference type="PANTHER" id="PTHR42781">
    <property type="entry name" value="SPERMIDINE/PUTRESCINE IMPORT ATP-BINDING PROTEIN POTA"/>
    <property type="match status" value="1"/>
</dbReference>
<keyword evidence="3 9" id="KW-0067">ATP-binding</keyword>
<evidence type="ECO:0000256" key="6">
    <source>
        <dbReference type="ARBA" id="ARBA00066388"/>
    </source>
</evidence>
<sequence>MNEVALEIHNLKKSFGNQSVIRDVNLEVGSGEFISLLGASGSGKTTLLRLIAGLEQPDSGTIENHEQLYYSNEGPTQMLAPSKRNIGMVFQDFALWPHMSVFENIAYPLRVKKDTKNLKQRVREVLQEVRLEGYEKRKIHELSGGQQQRVSLARAIISRCDLVLMDEPLSALDAGLREDMRLLIQRLVKQYGMTAIFVTHDQYEAMTMSDRIAVMQEGRIEQCDTPENLYAKPQSEAVARFIGKGSFVKGILKENRFIIQKENALDDAEEGTPERLSAVSAVDLAGDSKKDRDTKDNPSDFKTTSDIALKEKTKDNEAANTLFLDVEGDIDDGYYGLLLRPENVYTSHKGQHAVVSTVSFTGERYEYTAYINDMIVMFYDRKFYAEGDQVNLEFEVNQEYLIKMEDI</sequence>
<evidence type="ECO:0000256" key="1">
    <source>
        <dbReference type="ARBA" id="ARBA00022448"/>
    </source>
</evidence>
<dbReference type="SUPFAM" id="SSF52540">
    <property type="entry name" value="P-loop containing nucleoside triphosphate hydrolases"/>
    <property type="match status" value="1"/>
</dbReference>
<dbReference type="InterPro" id="IPR050093">
    <property type="entry name" value="ABC_SmlMolc_Importer"/>
</dbReference>
<dbReference type="InterPro" id="IPR008995">
    <property type="entry name" value="Mo/tungstate-bd_C_term_dom"/>
</dbReference>
<evidence type="ECO:0000256" key="2">
    <source>
        <dbReference type="ARBA" id="ARBA00022741"/>
    </source>
</evidence>
<dbReference type="PANTHER" id="PTHR42781:SF4">
    <property type="entry name" value="SPERMIDINE_PUTRESCINE IMPORT ATP-BINDING PROTEIN POTA"/>
    <property type="match status" value="1"/>
</dbReference>
<gene>
    <name evidence="9" type="ORF">EIG99_06555</name>
</gene>
<dbReference type="GO" id="GO:0015418">
    <property type="term" value="F:ABC-type quaternary ammonium compound transporting activity"/>
    <property type="evidence" value="ECO:0007669"/>
    <property type="project" value="UniProtKB-EC"/>
</dbReference>
<dbReference type="AlphaFoldDB" id="A0A4Q7CPB3"/>
<organism evidence="9 10">
    <name type="scientific">Staphylococcus condimenti</name>
    <dbReference type="NCBI Taxonomy" id="70255"/>
    <lineage>
        <taxon>Bacteria</taxon>
        <taxon>Bacillati</taxon>
        <taxon>Bacillota</taxon>
        <taxon>Bacilli</taxon>
        <taxon>Bacillales</taxon>
        <taxon>Staphylococcaceae</taxon>
        <taxon>Staphylococcus</taxon>
    </lineage>
</organism>
<dbReference type="InterPro" id="IPR027417">
    <property type="entry name" value="P-loop_NTPase"/>
</dbReference>
<dbReference type="SUPFAM" id="SSF50331">
    <property type="entry name" value="MOP-like"/>
    <property type="match status" value="1"/>
</dbReference>
<evidence type="ECO:0000256" key="7">
    <source>
        <dbReference type="ARBA" id="ARBA00070305"/>
    </source>
</evidence>
<evidence type="ECO:0000313" key="9">
    <source>
        <dbReference type="EMBL" id="RZI02321.1"/>
    </source>
</evidence>
<evidence type="ECO:0000256" key="5">
    <source>
        <dbReference type="ARBA" id="ARBA00063934"/>
    </source>
</evidence>
<name>A0A4Q7CPB3_9STAP</name>
<keyword evidence="2" id="KW-0547">Nucleotide-binding</keyword>
<comment type="caution">
    <text evidence="9">The sequence shown here is derived from an EMBL/GenBank/DDBJ whole genome shotgun (WGS) entry which is preliminary data.</text>
</comment>
<dbReference type="Pfam" id="PF00005">
    <property type="entry name" value="ABC_tran"/>
    <property type="match status" value="1"/>
</dbReference>
<dbReference type="InterPro" id="IPR003439">
    <property type="entry name" value="ABC_transporter-like_ATP-bd"/>
</dbReference>
<protein>
    <recommendedName>
        <fullName evidence="7">Carnitine transport ATP-binding protein OpuCA</fullName>
        <ecNumber evidence="6">7.6.2.9</ecNumber>
    </recommendedName>
</protein>
<dbReference type="PROSITE" id="PS50893">
    <property type="entry name" value="ABC_TRANSPORTER_2"/>
    <property type="match status" value="1"/>
</dbReference>
<dbReference type="SMART" id="SM00382">
    <property type="entry name" value="AAA"/>
    <property type="match status" value="1"/>
</dbReference>
<dbReference type="EMBL" id="RQTE01000106">
    <property type="protein sequence ID" value="RZI02321.1"/>
    <property type="molecule type" value="Genomic_DNA"/>
</dbReference>
<dbReference type="Proteomes" id="UP000293854">
    <property type="component" value="Unassembled WGS sequence"/>
</dbReference>
<comment type="subunit">
    <text evidence="5">The complex is composed of two ATP-binding proteins (OpuCA), two transmembrane proteins (OpuCB and OpuCD) and a solute-binding protein (OpuCC).</text>
</comment>
<comment type="catalytic activity">
    <reaction evidence="4">
        <text>a quaternary ammonium(out) + ATP + H2O = a quaternary ammonium(in) + ADP + phosphate + H(+)</text>
        <dbReference type="Rhea" id="RHEA:11036"/>
        <dbReference type="ChEBI" id="CHEBI:15377"/>
        <dbReference type="ChEBI" id="CHEBI:15378"/>
        <dbReference type="ChEBI" id="CHEBI:30616"/>
        <dbReference type="ChEBI" id="CHEBI:35267"/>
        <dbReference type="ChEBI" id="CHEBI:43474"/>
        <dbReference type="ChEBI" id="CHEBI:456216"/>
        <dbReference type="EC" id="7.6.2.9"/>
    </reaction>
</comment>
<proteinExistence type="predicted"/>
<dbReference type="InterPro" id="IPR003593">
    <property type="entry name" value="AAA+_ATPase"/>
</dbReference>
<feature type="domain" description="ABC transporter" evidence="8">
    <location>
        <begin position="6"/>
        <end position="242"/>
    </location>
</feature>
<dbReference type="GO" id="GO:0005524">
    <property type="term" value="F:ATP binding"/>
    <property type="evidence" value="ECO:0007669"/>
    <property type="project" value="UniProtKB-KW"/>
</dbReference>
<dbReference type="PROSITE" id="PS00211">
    <property type="entry name" value="ABC_TRANSPORTER_1"/>
    <property type="match status" value="1"/>
</dbReference>
<dbReference type="EC" id="7.6.2.9" evidence="6"/>
<dbReference type="InterPro" id="IPR017871">
    <property type="entry name" value="ABC_transporter-like_CS"/>
</dbReference>